<comment type="caution">
    <text evidence="4">The sequence shown here is derived from an EMBL/GenBank/DDBJ whole genome shotgun (WGS) entry which is preliminary data.</text>
</comment>
<accession>A0A813KLE5</accession>
<dbReference type="Proteomes" id="UP000626109">
    <property type="component" value="Unassembled WGS sequence"/>
</dbReference>
<dbReference type="AlphaFoldDB" id="A0A813KLE5"/>
<dbReference type="PANTHER" id="PTHR46093">
    <property type="entry name" value="ACYL-COA-BINDING DOMAIN-CONTAINING PROTEIN 5"/>
    <property type="match status" value="1"/>
</dbReference>
<proteinExistence type="predicted"/>
<evidence type="ECO:0000256" key="3">
    <source>
        <dbReference type="SAM" id="MobiDB-lite"/>
    </source>
</evidence>
<protein>
    <submittedName>
        <fullName evidence="4">Uncharacterized protein</fullName>
    </submittedName>
</protein>
<keyword evidence="1" id="KW-0880">Kelch repeat</keyword>
<feature type="compositionally biased region" description="Acidic residues" evidence="3">
    <location>
        <begin position="509"/>
        <end position="520"/>
    </location>
</feature>
<evidence type="ECO:0000313" key="5">
    <source>
        <dbReference type="Proteomes" id="UP000626109"/>
    </source>
</evidence>
<evidence type="ECO:0000313" key="4">
    <source>
        <dbReference type="EMBL" id="CAE8707948.1"/>
    </source>
</evidence>
<dbReference type="Pfam" id="PF24681">
    <property type="entry name" value="Kelch_KLHDC2_KLHL20_DRC7"/>
    <property type="match status" value="1"/>
</dbReference>
<keyword evidence="2" id="KW-0677">Repeat</keyword>
<gene>
    <name evidence="4" type="ORF">PGLA2088_LOCUS34728</name>
</gene>
<organism evidence="4 5">
    <name type="scientific">Polarella glacialis</name>
    <name type="common">Dinoflagellate</name>
    <dbReference type="NCBI Taxonomy" id="89957"/>
    <lineage>
        <taxon>Eukaryota</taxon>
        <taxon>Sar</taxon>
        <taxon>Alveolata</taxon>
        <taxon>Dinophyceae</taxon>
        <taxon>Suessiales</taxon>
        <taxon>Suessiaceae</taxon>
        <taxon>Polarella</taxon>
    </lineage>
</organism>
<dbReference type="Gene3D" id="2.120.10.80">
    <property type="entry name" value="Kelch-type beta propeller"/>
    <property type="match status" value="1"/>
</dbReference>
<name>A0A813KLE5_POLGL</name>
<dbReference type="EMBL" id="CAJNNW010031541">
    <property type="protein sequence ID" value="CAE8707948.1"/>
    <property type="molecule type" value="Genomic_DNA"/>
</dbReference>
<evidence type="ECO:0000256" key="2">
    <source>
        <dbReference type="ARBA" id="ARBA00022737"/>
    </source>
</evidence>
<evidence type="ECO:0000256" key="1">
    <source>
        <dbReference type="ARBA" id="ARBA00022441"/>
    </source>
</evidence>
<dbReference type="SUPFAM" id="SSF117281">
    <property type="entry name" value="Kelch motif"/>
    <property type="match status" value="1"/>
</dbReference>
<reference evidence="4" key="1">
    <citation type="submission" date="2021-02" db="EMBL/GenBank/DDBJ databases">
        <authorList>
            <person name="Dougan E. K."/>
            <person name="Rhodes N."/>
            <person name="Thang M."/>
            <person name="Chan C."/>
        </authorList>
    </citation>
    <scope>NUCLEOTIDE SEQUENCE</scope>
</reference>
<dbReference type="InterPro" id="IPR015915">
    <property type="entry name" value="Kelch-typ_b-propeller"/>
</dbReference>
<sequence length="558" mass="60895">MSLKTASLAEVLSDDALLLLCMFLPAPALLRCGCSSLAFQERTRDSVVLWRSLCRSLLGMTLLKVHLCSAGGPGIETASFFRSLLRKAFLCPSLSYEPLLRKSCVQSLEDTSAPSDEDGQAASDANVRRQLRHLLSASGHTACSLEHLVVVVGGWRKERPADTDLALCVVNFGQEAGGAFPRLLEPRLAPGSARPTRRLRHSCCVVRPDFLPCLEGCPLAGQAVLVLGGCDDQSHRHCPGLNVLSLLQFTQPDGSEAVWHEVEASGDAPRSIWHHVAGPFARGKRVVVFGGDFEASDPEFRYIQDRNAAAIVYVLDVDARRWERVETSGRRPSWRSLHAGVTYESLADASERLVVFGGCETHCEIFSSGEAVGMRGHALDLQSFTWLMGPVVGEGGFVPVARLRFAAERFGRFLLAYGGHGSDIEVEDDECVIKLNLLTLSWDRVRIWNRPHGYRNIPASTLSGGAIIGGVQPSPFGMRAVPKLDFLVLSDEMESAAEGSADDMQVFSGEEDEDEDEDEDPSRQVTVQVRGENGALRTVQLNARLLSVLMRVGAMRRS</sequence>
<feature type="region of interest" description="Disordered" evidence="3">
    <location>
        <begin position="497"/>
        <end position="526"/>
    </location>
</feature>
<dbReference type="PANTHER" id="PTHR46093:SF3">
    <property type="entry name" value="ACYL-COA-BINDING DOMAIN-CONTAINING PROTEIN 4"/>
    <property type="match status" value="1"/>
</dbReference>